<dbReference type="SUPFAM" id="SSF51391">
    <property type="entry name" value="Thiamin phosphate synthase"/>
    <property type="match status" value="1"/>
</dbReference>
<organism evidence="13 14">
    <name type="scientific">Chitinophaga horti</name>
    <dbReference type="NCBI Taxonomy" id="2920382"/>
    <lineage>
        <taxon>Bacteria</taxon>
        <taxon>Pseudomonadati</taxon>
        <taxon>Bacteroidota</taxon>
        <taxon>Chitinophagia</taxon>
        <taxon>Chitinophagales</taxon>
        <taxon>Chitinophagaceae</taxon>
        <taxon>Chitinophaga</taxon>
    </lineage>
</organism>
<dbReference type="InterPro" id="IPR022998">
    <property type="entry name" value="ThiamineP_synth_TenI"/>
</dbReference>
<dbReference type="Gene3D" id="3.20.20.70">
    <property type="entry name" value="Aldolase class I"/>
    <property type="match status" value="1"/>
</dbReference>
<feature type="binding site" evidence="9">
    <location>
        <position position="129"/>
    </location>
    <ligand>
        <name>4-amino-2-methyl-5-(diphosphooxymethyl)pyrimidine</name>
        <dbReference type="ChEBI" id="CHEBI:57841"/>
    </ligand>
</feature>
<evidence type="ECO:0000256" key="2">
    <source>
        <dbReference type="ARBA" id="ARBA00022679"/>
    </source>
</evidence>
<feature type="binding site" evidence="9">
    <location>
        <position position="81"/>
    </location>
    <ligand>
        <name>Mg(2+)</name>
        <dbReference type="ChEBI" id="CHEBI:18420"/>
    </ligand>
</feature>
<sequence>MIQQLLYISQAPHVENIRLACEAGCRFIQLRVKNESPEAWLRLAVEAKAVCDFYEAALFINDNPGIALKVQAAGVHLGLNDLSVADARKILGPRFIIGGTANEAAHIRKHEAEGADYIGLGPFRFTTTKEKLSPVLGLDGYRRVLAEAASPLPVLAIGGILREDIDGLLNAGLHGIAVSGLITHAEDRKALVTGILHQLKTFADGTVSYSR</sequence>
<feature type="binding site" evidence="9">
    <location>
        <position position="61"/>
    </location>
    <ligand>
        <name>4-amino-2-methyl-5-(diphosphooxymethyl)pyrimidine</name>
        <dbReference type="ChEBI" id="CHEBI:57841"/>
    </ligand>
</feature>
<dbReference type="EMBL" id="CP107006">
    <property type="protein sequence ID" value="UYQ92766.1"/>
    <property type="molecule type" value="Genomic_DNA"/>
</dbReference>
<keyword evidence="4 9" id="KW-0460">Magnesium</keyword>
<dbReference type="InterPro" id="IPR034291">
    <property type="entry name" value="TMP_synthase"/>
</dbReference>
<evidence type="ECO:0000256" key="9">
    <source>
        <dbReference type="HAMAP-Rule" id="MF_00097"/>
    </source>
</evidence>
<evidence type="ECO:0000256" key="11">
    <source>
        <dbReference type="RuleBase" id="RU004253"/>
    </source>
</evidence>
<keyword evidence="14" id="KW-1185">Reference proteome</keyword>
<protein>
    <recommendedName>
        <fullName evidence="9">Thiamine-phosphate synthase</fullName>
        <shortName evidence="9">TP synthase</shortName>
        <shortName evidence="9">TPS</shortName>
        <ecNumber evidence="9">2.5.1.3</ecNumber>
    </recommendedName>
    <alternativeName>
        <fullName evidence="9">Thiamine-phosphate pyrophosphorylase</fullName>
        <shortName evidence="9">TMP pyrophosphorylase</shortName>
        <shortName evidence="9">TMP-PPase</shortName>
    </alternativeName>
</protein>
<comment type="catalytic activity">
    <reaction evidence="7 9 10">
        <text>2-(2-carboxy-4-methylthiazol-5-yl)ethyl phosphate + 4-amino-2-methyl-5-(diphosphooxymethyl)pyrimidine + 2 H(+) = thiamine phosphate + CO2 + diphosphate</text>
        <dbReference type="Rhea" id="RHEA:47848"/>
        <dbReference type="ChEBI" id="CHEBI:15378"/>
        <dbReference type="ChEBI" id="CHEBI:16526"/>
        <dbReference type="ChEBI" id="CHEBI:33019"/>
        <dbReference type="ChEBI" id="CHEBI:37575"/>
        <dbReference type="ChEBI" id="CHEBI:57841"/>
        <dbReference type="ChEBI" id="CHEBI:62890"/>
        <dbReference type="EC" id="2.5.1.3"/>
    </reaction>
</comment>
<keyword evidence="5 9" id="KW-0784">Thiamine biosynthesis</keyword>
<gene>
    <name evidence="9 13" type="primary">thiE</name>
    <name evidence="13" type="ORF">MKQ68_22050</name>
</gene>
<evidence type="ECO:0000256" key="10">
    <source>
        <dbReference type="RuleBase" id="RU003826"/>
    </source>
</evidence>
<comment type="cofactor">
    <cofactor evidence="9">
        <name>Mg(2+)</name>
        <dbReference type="ChEBI" id="CHEBI:18420"/>
    </cofactor>
    <text evidence="9">Binds 1 Mg(2+) ion per subunit.</text>
</comment>
<comment type="similarity">
    <text evidence="9 10">Belongs to the thiamine-phosphate synthase family.</text>
</comment>
<comment type="catalytic activity">
    <reaction evidence="8 9 10">
        <text>2-[(2R,5Z)-2-carboxy-4-methylthiazol-5(2H)-ylidene]ethyl phosphate + 4-amino-2-methyl-5-(diphosphooxymethyl)pyrimidine + 2 H(+) = thiamine phosphate + CO2 + diphosphate</text>
        <dbReference type="Rhea" id="RHEA:47844"/>
        <dbReference type="ChEBI" id="CHEBI:15378"/>
        <dbReference type="ChEBI" id="CHEBI:16526"/>
        <dbReference type="ChEBI" id="CHEBI:33019"/>
        <dbReference type="ChEBI" id="CHEBI:37575"/>
        <dbReference type="ChEBI" id="CHEBI:57841"/>
        <dbReference type="ChEBI" id="CHEBI:62899"/>
        <dbReference type="EC" id="2.5.1.3"/>
    </reaction>
</comment>
<comment type="catalytic activity">
    <reaction evidence="6 9 10">
        <text>4-methyl-5-(2-phosphooxyethyl)-thiazole + 4-amino-2-methyl-5-(diphosphooxymethyl)pyrimidine + H(+) = thiamine phosphate + diphosphate</text>
        <dbReference type="Rhea" id="RHEA:22328"/>
        <dbReference type="ChEBI" id="CHEBI:15378"/>
        <dbReference type="ChEBI" id="CHEBI:33019"/>
        <dbReference type="ChEBI" id="CHEBI:37575"/>
        <dbReference type="ChEBI" id="CHEBI:57841"/>
        <dbReference type="ChEBI" id="CHEBI:58296"/>
        <dbReference type="EC" id="2.5.1.3"/>
    </reaction>
</comment>
<keyword evidence="3 9" id="KW-0479">Metal-binding</keyword>
<evidence type="ECO:0000259" key="12">
    <source>
        <dbReference type="Pfam" id="PF02581"/>
    </source>
</evidence>
<comment type="pathway">
    <text evidence="1 9 11">Cofactor biosynthesis; thiamine diphosphate biosynthesis; thiamine phosphate from 4-amino-2-methyl-5-diphosphomethylpyrimidine and 4-methyl-5-(2-phosphoethyl)-thiazole: step 1/1.</text>
</comment>
<proteinExistence type="inferred from homology"/>
<evidence type="ECO:0000256" key="4">
    <source>
        <dbReference type="ARBA" id="ARBA00022842"/>
    </source>
</evidence>
<comment type="caution">
    <text evidence="9">Lacks conserved residue(s) required for the propagation of feature annotation.</text>
</comment>
<dbReference type="InterPro" id="IPR036206">
    <property type="entry name" value="ThiamineP_synth_sf"/>
</dbReference>
<dbReference type="NCBIfam" id="TIGR00693">
    <property type="entry name" value="thiE"/>
    <property type="match status" value="1"/>
</dbReference>
<dbReference type="Proteomes" id="UP001162741">
    <property type="component" value="Chromosome"/>
</dbReference>
<dbReference type="Pfam" id="PF02581">
    <property type="entry name" value="TMP-TENI"/>
    <property type="match status" value="1"/>
</dbReference>
<feature type="binding site" evidence="9">
    <location>
        <begin position="29"/>
        <end position="33"/>
    </location>
    <ligand>
        <name>4-amino-2-methyl-5-(diphosphooxymethyl)pyrimidine</name>
        <dbReference type="ChEBI" id="CHEBI:57841"/>
    </ligand>
</feature>
<feature type="binding site" evidence="9">
    <location>
        <position position="159"/>
    </location>
    <ligand>
        <name>2-[(2R,5Z)-2-carboxy-4-methylthiazol-5(2H)-ylidene]ethyl phosphate</name>
        <dbReference type="ChEBI" id="CHEBI:62899"/>
    </ligand>
</feature>
<evidence type="ECO:0000256" key="6">
    <source>
        <dbReference type="ARBA" id="ARBA00047334"/>
    </source>
</evidence>
<feature type="binding site" evidence="9">
    <location>
        <position position="62"/>
    </location>
    <ligand>
        <name>Mg(2+)</name>
        <dbReference type="ChEBI" id="CHEBI:18420"/>
    </ligand>
</feature>
<evidence type="ECO:0000256" key="7">
    <source>
        <dbReference type="ARBA" id="ARBA00047851"/>
    </source>
</evidence>
<feature type="binding site" evidence="9">
    <location>
        <position position="100"/>
    </location>
    <ligand>
        <name>4-amino-2-methyl-5-(diphosphooxymethyl)pyrimidine</name>
        <dbReference type="ChEBI" id="CHEBI:57841"/>
    </ligand>
</feature>
<accession>A0ABY6IZE6</accession>
<evidence type="ECO:0000256" key="8">
    <source>
        <dbReference type="ARBA" id="ARBA00047883"/>
    </source>
</evidence>
<dbReference type="GO" id="GO:0004789">
    <property type="term" value="F:thiamine-phosphate diphosphorylase activity"/>
    <property type="evidence" value="ECO:0007669"/>
    <property type="project" value="UniProtKB-EC"/>
</dbReference>
<dbReference type="RefSeq" id="WP_244836353.1">
    <property type="nucleotide sequence ID" value="NZ_CP107006.1"/>
</dbReference>
<evidence type="ECO:0000256" key="5">
    <source>
        <dbReference type="ARBA" id="ARBA00022977"/>
    </source>
</evidence>
<evidence type="ECO:0000313" key="14">
    <source>
        <dbReference type="Proteomes" id="UP001162741"/>
    </source>
</evidence>
<feature type="domain" description="Thiamine phosphate synthase/TenI" evidence="12">
    <location>
        <begin position="12"/>
        <end position="179"/>
    </location>
</feature>
<dbReference type="PANTHER" id="PTHR20857">
    <property type="entry name" value="THIAMINE-PHOSPHATE PYROPHOSPHORYLASE"/>
    <property type="match status" value="1"/>
</dbReference>
<comment type="function">
    <text evidence="9">Condenses 4-methyl-5-(beta-hydroxyethyl)thiazole monophosphate (THZ-P) and 2-methyl-4-amino-5-hydroxymethyl pyrimidine pyrophosphate (HMP-PP) to form thiamine monophosphate (TMP).</text>
</comment>
<evidence type="ECO:0000256" key="1">
    <source>
        <dbReference type="ARBA" id="ARBA00005165"/>
    </source>
</evidence>
<dbReference type="CDD" id="cd00564">
    <property type="entry name" value="TMP_TenI"/>
    <property type="match status" value="1"/>
</dbReference>
<dbReference type="PANTHER" id="PTHR20857:SF15">
    <property type="entry name" value="THIAMINE-PHOSPHATE SYNTHASE"/>
    <property type="match status" value="1"/>
</dbReference>
<evidence type="ECO:0000256" key="3">
    <source>
        <dbReference type="ARBA" id="ARBA00022723"/>
    </source>
</evidence>
<dbReference type="InterPro" id="IPR013785">
    <property type="entry name" value="Aldolase_TIM"/>
</dbReference>
<keyword evidence="2 9" id="KW-0808">Transferase</keyword>
<dbReference type="EC" id="2.5.1.3" evidence="9"/>
<feature type="binding site" evidence="9">
    <location>
        <begin position="126"/>
        <end position="128"/>
    </location>
    <ligand>
        <name>2-[(2R,5Z)-2-carboxy-4-methylthiazol-5(2H)-ylidene]ethyl phosphate</name>
        <dbReference type="ChEBI" id="CHEBI:62899"/>
    </ligand>
</feature>
<evidence type="ECO:0000313" key="13">
    <source>
        <dbReference type="EMBL" id="UYQ92766.1"/>
    </source>
</evidence>
<dbReference type="HAMAP" id="MF_00097">
    <property type="entry name" value="TMP_synthase"/>
    <property type="match status" value="1"/>
</dbReference>
<name>A0ABY6IZE6_9BACT</name>
<reference evidence="13" key="1">
    <citation type="submission" date="2022-10" db="EMBL/GenBank/DDBJ databases">
        <title>Chitinophaga sp. nov., isolated from soil.</title>
        <authorList>
            <person name="Jeon C.O."/>
        </authorList>
    </citation>
    <scope>NUCLEOTIDE SEQUENCE</scope>
    <source>
        <strain evidence="13">R8</strain>
    </source>
</reference>